<dbReference type="GO" id="GO:0016973">
    <property type="term" value="P:poly(A)+ mRNA export from nucleus"/>
    <property type="evidence" value="ECO:0007669"/>
    <property type="project" value="InterPro"/>
</dbReference>
<dbReference type="GO" id="GO:0015031">
    <property type="term" value="P:protein transport"/>
    <property type="evidence" value="ECO:0007669"/>
    <property type="project" value="UniProtKB-KW"/>
</dbReference>
<evidence type="ECO:0000256" key="6">
    <source>
        <dbReference type="ARBA" id="ARBA00023010"/>
    </source>
</evidence>
<dbReference type="STRING" id="3871.A0A1J7GT85"/>
<keyword evidence="8" id="KW-0539">Nucleus</keyword>
<dbReference type="Pfam" id="PF07817">
    <property type="entry name" value="GLE1"/>
    <property type="match status" value="1"/>
</dbReference>
<dbReference type="GO" id="GO:0031369">
    <property type="term" value="F:translation initiation factor binding"/>
    <property type="evidence" value="ECO:0007669"/>
    <property type="project" value="TreeGrafter"/>
</dbReference>
<evidence type="ECO:0000256" key="11">
    <source>
        <dbReference type="SAM" id="MobiDB-lite"/>
    </source>
</evidence>
<evidence type="ECO:0000256" key="4">
    <source>
        <dbReference type="ARBA" id="ARBA00022816"/>
    </source>
</evidence>
<evidence type="ECO:0000256" key="9">
    <source>
        <dbReference type="ARBA" id="ARBA00026227"/>
    </source>
</evidence>
<evidence type="ECO:0000256" key="1">
    <source>
        <dbReference type="ARBA" id="ARBA00004567"/>
    </source>
</evidence>
<comment type="subcellular location">
    <subcellularLocation>
        <location evidence="1">Nucleus</location>
        <location evidence="1">Nuclear pore complex</location>
    </subcellularLocation>
</comment>
<gene>
    <name evidence="12" type="ORF">TanjilG_11021</name>
</gene>
<dbReference type="Gene3D" id="1.25.40.510">
    <property type="entry name" value="GLE1-like"/>
    <property type="match status" value="1"/>
</dbReference>
<dbReference type="Proteomes" id="UP000188354">
    <property type="component" value="Chromosome LG15"/>
</dbReference>
<dbReference type="PANTHER" id="PTHR12960">
    <property type="entry name" value="GLE-1-RELATED"/>
    <property type="match status" value="1"/>
</dbReference>
<evidence type="ECO:0000256" key="2">
    <source>
        <dbReference type="ARBA" id="ARBA00011056"/>
    </source>
</evidence>
<evidence type="ECO:0000256" key="10">
    <source>
        <dbReference type="ARBA" id="ARBA00029983"/>
    </source>
</evidence>
<feature type="region of interest" description="Disordered" evidence="11">
    <location>
        <begin position="278"/>
        <end position="308"/>
    </location>
</feature>
<proteinExistence type="inferred from homology"/>
<dbReference type="GO" id="GO:0005737">
    <property type="term" value="C:cytoplasm"/>
    <property type="evidence" value="ECO:0007669"/>
    <property type="project" value="TreeGrafter"/>
</dbReference>
<dbReference type="InterPro" id="IPR012476">
    <property type="entry name" value="GLE1"/>
</dbReference>
<dbReference type="EMBL" id="CM007375">
    <property type="protein sequence ID" value="OIV97497.1"/>
    <property type="molecule type" value="Genomic_DNA"/>
</dbReference>
<dbReference type="GO" id="GO:0005543">
    <property type="term" value="F:phospholipid binding"/>
    <property type="evidence" value="ECO:0007669"/>
    <property type="project" value="TreeGrafter"/>
</dbReference>
<reference evidence="12 13" key="1">
    <citation type="journal article" date="2017" name="Plant Biotechnol. J.">
        <title>A comprehensive draft genome sequence for lupin (Lupinus angustifolius), an emerging health food: insights into plant-microbe interactions and legume evolution.</title>
        <authorList>
            <person name="Hane J.K."/>
            <person name="Ming Y."/>
            <person name="Kamphuis L.G."/>
            <person name="Nelson M.N."/>
            <person name="Garg G."/>
            <person name="Atkins C.A."/>
            <person name="Bayer P.E."/>
            <person name="Bravo A."/>
            <person name="Bringans S."/>
            <person name="Cannon S."/>
            <person name="Edwards D."/>
            <person name="Foley R."/>
            <person name="Gao L.L."/>
            <person name="Harrison M.J."/>
            <person name="Huang W."/>
            <person name="Hurgobin B."/>
            <person name="Li S."/>
            <person name="Liu C.W."/>
            <person name="McGrath A."/>
            <person name="Morahan G."/>
            <person name="Murray J."/>
            <person name="Weller J."/>
            <person name="Jian J."/>
            <person name="Singh K.B."/>
        </authorList>
    </citation>
    <scope>NUCLEOTIDE SEQUENCE [LARGE SCALE GENOMIC DNA]</scope>
    <source>
        <strain evidence="13">cv. Tanjil</strain>
        <tissue evidence="12">Whole plant</tissue>
    </source>
</reference>
<dbReference type="InterPro" id="IPR038506">
    <property type="entry name" value="GLE1-like_sf"/>
</dbReference>
<feature type="compositionally biased region" description="Basic and acidic residues" evidence="11">
    <location>
        <begin position="278"/>
        <end position="289"/>
    </location>
</feature>
<dbReference type="OMA" id="VPANIHS"/>
<dbReference type="Gramene" id="OIV97497">
    <property type="protein sequence ID" value="OIV97497"/>
    <property type="gene ID" value="TanjilG_11021"/>
</dbReference>
<evidence type="ECO:0000256" key="5">
    <source>
        <dbReference type="ARBA" id="ARBA00022927"/>
    </source>
</evidence>
<evidence type="ECO:0000313" key="12">
    <source>
        <dbReference type="EMBL" id="OIV97497.1"/>
    </source>
</evidence>
<name>A0A1J7GT85_LUPAN</name>
<protein>
    <recommendedName>
        <fullName evidence="9">mRNA export factor GLE1</fullName>
    </recommendedName>
    <alternativeName>
        <fullName evidence="10">Nucleoporin GLE1</fullName>
    </alternativeName>
</protein>
<keyword evidence="5" id="KW-0653">Protein transport</keyword>
<keyword evidence="6" id="KW-0811">Translocation</keyword>
<keyword evidence="4" id="KW-0509">mRNA transport</keyword>
<keyword evidence="3" id="KW-0813">Transport</keyword>
<keyword evidence="7" id="KW-0906">Nuclear pore complex</keyword>
<evidence type="ECO:0000256" key="8">
    <source>
        <dbReference type="ARBA" id="ARBA00023242"/>
    </source>
</evidence>
<evidence type="ECO:0000256" key="3">
    <source>
        <dbReference type="ARBA" id="ARBA00022448"/>
    </source>
</evidence>
<keyword evidence="13" id="KW-1185">Reference proteome</keyword>
<dbReference type="AlphaFoldDB" id="A0A1J7GT85"/>
<dbReference type="PANTHER" id="PTHR12960:SF0">
    <property type="entry name" value="MRNA EXPORT FACTOR GLE1"/>
    <property type="match status" value="1"/>
</dbReference>
<evidence type="ECO:0000313" key="13">
    <source>
        <dbReference type="Proteomes" id="UP000188354"/>
    </source>
</evidence>
<comment type="similarity">
    <text evidence="2">Belongs to the GLE1 family.</text>
</comment>
<sequence length="629" mass="71622">MVLGAVKLLVGSAERVNGVGIEPEPDWSFDALVAELNALETKLTSPPLFDKTISRGKNEEIKRGKPFILRADEYEMEDTESEDEDEKALVVGKRFICDELYLSDSDNSDVVSSFEVQPYLMEEVGEVEGALFEFTHEHQLRVKDEIRNKISALETALVNESLNSTSSLLRVEKYKESRQELDRKLDTQYQRRIAEALDNHLTAVQRDRELRSQIEERKIRSDAQYEEAKKKIALQEEKQRQEKAKAEAAAKLKAEEAKQAALESERKAAMEAKIRAATEAEKRAEKEATEAAARLTDNASSPSNAETKESGIVYRAAASTLNLEHGRLQKLKELYEQNQMIRSSSRQDYTRHESHISRLIRQIRGVRDNVRSKATDLTKLLNDPQCPQSISIEIFAKKIVSYCENPGNAPFASGYVIVLVTSQVPHAMDILLAELHRACLYTVPKHLVYRKSMGTDAVESGFLILYRQATFQSKEAYFRTIGYKEDDGKMESTDDYLKRLESYMKVYGALVQTEIQNVQNLHGLQEGWAWLARFLNALPANQYTAVSLNAFLQMAGFALFRKYKSQFVKLLKVISENFLVDLKARNVPELTRTVVEIQTYIEDKKFLKEPEGRSLQSNLLSNQAFNNYN</sequence>
<accession>A0A1J7GT85</accession>
<dbReference type="GO" id="GO:0044614">
    <property type="term" value="C:nuclear pore cytoplasmic filaments"/>
    <property type="evidence" value="ECO:0007669"/>
    <property type="project" value="TreeGrafter"/>
</dbReference>
<evidence type="ECO:0000256" key="7">
    <source>
        <dbReference type="ARBA" id="ARBA00023132"/>
    </source>
</evidence>
<dbReference type="FunFam" id="1.25.40.510:FF:000002">
    <property type="entry name" value="Protein GLE1"/>
    <property type="match status" value="1"/>
</dbReference>
<organism evidence="12 13">
    <name type="scientific">Lupinus angustifolius</name>
    <name type="common">Narrow-leaved blue lupine</name>
    <dbReference type="NCBI Taxonomy" id="3871"/>
    <lineage>
        <taxon>Eukaryota</taxon>
        <taxon>Viridiplantae</taxon>
        <taxon>Streptophyta</taxon>
        <taxon>Embryophyta</taxon>
        <taxon>Tracheophyta</taxon>
        <taxon>Spermatophyta</taxon>
        <taxon>Magnoliopsida</taxon>
        <taxon>eudicotyledons</taxon>
        <taxon>Gunneridae</taxon>
        <taxon>Pentapetalae</taxon>
        <taxon>rosids</taxon>
        <taxon>fabids</taxon>
        <taxon>Fabales</taxon>
        <taxon>Fabaceae</taxon>
        <taxon>Papilionoideae</taxon>
        <taxon>50 kb inversion clade</taxon>
        <taxon>genistoids sensu lato</taxon>
        <taxon>core genistoids</taxon>
        <taxon>Genisteae</taxon>
        <taxon>Lupinus</taxon>
    </lineage>
</organism>
<dbReference type="GO" id="GO:0000822">
    <property type="term" value="F:inositol hexakisphosphate binding"/>
    <property type="evidence" value="ECO:0007669"/>
    <property type="project" value="TreeGrafter"/>
</dbReference>